<dbReference type="PANTHER" id="PTHR34120:SF2">
    <property type="entry name" value="OS01G0860900 PROTEIN"/>
    <property type="match status" value="1"/>
</dbReference>
<dbReference type="EMBL" id="JAXIOK010000004">
    <property type="protein sequence ID" value="KAK4772923.1"/>
    <property type="molecule type" value="Genomic_DNA"/>
</dbReference>
<evidence type="ECO:0000313" key="3">
    <source>
        <dbReference type="Proteomes" id="UP001345219"/>
    </source>
</evidence>
<feature type="region of interest" description="Disordered" evidence="1">
    <location>
        <begin position="58"/>
        <end position="174"/>
    </location>
</feature>
<accession>A0AAN7QR60</accession>
<feature type="compositionally biased region" description="Basic and acidic residues" evidence="1">
    <location>
        <begin position="148"/>
        <end position="170"/>
    </location>
</feature>
<organism evidence="2 3">
    <name type="scientific">Trapa incisa</name>
    <dbReference type="NCBI Taxonomy" id="236973"/>
    <lineage>
        <taxon>Eukaryota</taxon>
        <taxon>Viridiplantae</taxon>
        <taxon>Streptophyta</taxon>
        <taxon>Embryophyta</taxon>
        <taxon>Tracheophyta</taxon>
        <taxon>Spermatophyta</taxon>
        <taxon>Magnoliopsida</taxon>
        <taxon>eudicotyledons</taxon>
        <taxon>Gunneridae</taxon>
        <taxon>Pentapetalae</taxon>
        <taxon>rosids</taxon>
        <taxon>malvids</taxon>
        <taxon>Myrtales</taxon>
        <taxon>Lythraceae</taxon>
        <taxon>Trapa</taxon>
    </lineage>
</organism>
<protein>
    <submittedName>
        <fullName evidence="2">Uncharacterized protein</fullName>
    </submittedName>
</protein>
<dbReference type="AlphaFoldDB" id="A0AAN7QR60"/>
<feature type="compositionally biased region" description="Basic and acidic residues" evidence="1">
    <location>
        <begin position="1"/>
        <end position="11"/>
    </location>
</feature>
<gene>
    <name evidence="2" type="ORF">SAY87_027942</name>
</gene>
<feature type="region of interest" description="Disordered" evidence="1">
    <location>
        <begin position="190"/>
        <end position="274"/>
    </location>
</feature>
<sequence length="274" mass="29601">MPEEDSIRAGDGDASNEKITSGPEEDYRTDPDFPPESFLVSKDAELDWYDKNAVYERKESAKGISGPNPTNTPAVSHRLPASSNMKSKKASIIGLPKTQKHGLDPKSLRSSKAGNWHLFPQKTGLARDDPSVKEPSSPKVSCMGKVGPKKDPDRRGNESSQRDVVPEKGRKSGFFTGIGALFRSSCREGRAISAHSPVAAQSSAPGRKNSVAVTSSDVRKRLPPAGDRSDDSAPRRRSAVDSEPTGLAGMVRFSSGRRPNSWGIAATNRDEERM</sequence>
<proteinExistence type="predicted"/>
<feature type="region of interest" description="Disordered" evidence="1">
    <location>
        <begin position="1"/>
        <end position="39"/>
    </location>
</feature>
<dbReference type="PANTHER" id="PTHR34120">
    <property type="entry name" value="EXPRESSED PROTEIN"/>
    <property type="match status" value="1"/>
</dbReference>
<evidence type="ECO:0000256" key="1">
    <source>
        <dbReference type="SAM" id="MobiDB-lite"/>
    </source>
</evidence>
<reference evidence="2 3" key="1">
    <citation type="journal article" date="2023" name="Hortic Res">
        <title>Pangenome of water caltrop reveals structural variations and asymmetric subgenome divergence after allopolyploidization.</title>
        <authorList>
            <person name="Zhang X."/>
            <person name="Chen Y."/>
            <person name="Wang L."/>
            <person name="Yuan Y."/>
            <person name="Fang M."/>
            <person name="Shi L."/>
            <person name="Lu R."/>
            <person name="Comes H.P."/>
            <person name="Ma Y."/>
            <person name="Chen Y."/>
            <person name="Huang G."/>
            <person name="Zhou Y."/>
            <person name="Zheng Z."/>
            <person name="Qiu Y."/>
        </authorList>
    </citation>
    <scope>NUCLEOTIDE SEQUENCE [LARGE SCALE GENOMIC DNA]</scope>
    <source>
        <tissue evidence="2">Roots</tissue>
    </source>
</reference>
<evidence type="ECO:0000313" key="2">
    <source>
        <dbReference type="EMBL" id="KAK4772923.1"/>
    </source>
</evidence>
<keyword evidence="3" id="KW-1185">Reference proteome</keyword>
<dbReference type="Proteomes" id="UP001345219">
    <property type="component" value="Chromosome 22"/>
</dbReference>
<comment type="caution">
    <text evidence="2">The sequence shown here is derived from an EMBL/GenBank/DDBJ whole genome shotgun (WGS) entry which is preliminary data.</text>
</comment>
<feature type="compositionally biased region" description="Basic and acidic residues" evidence="1">
    <location>
        <begin position="227"/>
        <end position="240"/>
    </location>
</feature>
<name>A0AAN7QR60_9MYRT</name>